<feature type="compositionally biased region" description="Low complexity" evidence="1">
    <location>
        <begin position="106"/>
        <end position="121"/>
    </location>
</feature>
<name>A0A9W6PGT0_9ACTN</name>
<reference evidence="2" key="1">
    <citation type="submission" date="2023-02" db="EMBL/GenBank/DDBJ databases">
        <title>Kitasatospora phosalacinea NBRC 14362.</title>
        <authorList>
            <person name="Ichikawa N."/>
            <person name="Sato H."/>
            <person name="Tonouchi N."/>
        </authorList>
    </citation>
    <scope>NUCLEOTIDE SEQUENCE</scope>
    <source>
        <strain evidence="2">NBRC 14362</strain>
    </source>
</reference>
<protein>
    <submittedName>
        <fullName evidence="2">Uncharacterized protein</fullName>
    </submittedName>
</protein>
<sequence length="154" mass="14866">MYEERQPNRIKRTIYHHRGTSGSEANPLVIAFERRCGPPPQCTEDGSLGPSDPEPLGVADGVVECAGADGLPCGLGGAAVPPPPAGGLGGDEAGPLAVPEGGVLLAEGAGTCTGAPGTPADSGGGVEPGAGAPAGGDAAGDAPSRLNEPPRSPC</sequence>
<feature type="compositionally biased region" description="Gly residues" evidence="1">
    <location>
        <begin position="122"/>
        <end position="138"/>
    </location>
</feature>
<comment type="caution">
    <text evidence="2">The sequence shown here is derived from an EMBL/GenBank/DDBJ whole genome shotgun (WGS) entry which is preliminary data.</text>
</comment>
<feature type="compositionally biased region" description="Basic residues" evidence="1">
    <location>
        <begin position="8"/>
        <end position="19"/>
    </location>
</feature>
<dbReference type="EMBL" id="BSRX01000013">
    <property type="protein sequence ID" value="GLW54586.1"/>
    <property type="molecule type" value="Genomic_DNA"/>
</dbReference>
<dbReference type="AlphaFoldDB" id="A0A9W6PGT0"/>
<organism evidence="2 3">
    <name type="scientific">Kitasatospora phosalacinea</name>
    <dbReference type="NCBI Taxonomy" id="2065"/>
    <lineage>
        <taxon>Bacteria</taxon>
        <taxon>Bacillati</taxon>
        <taxon>Actinomycetota</taxon>
        <taxon>Actinomycetes</taxon>
        <taxon>Kitasatosporales</taxon>
        <taxon>Streptomycetaceae</taxon>
        <taxon>Kitasatospora</taxon>
    </lineage>
</organism>
<evidence type="ECO:0000256" key="1">
    <source>
        <dbReference type="SAM" id="MobiDB-lite"/>
    </source>
</evidence>
<feature type="region of interest" description="Disordered" evidence="1">
    <location>
        <begin position="76"/>
        <end position="154"/>
    </location>
</feature>
<dbReference type="Proteomes" id="UP001165143">
    <property type="component" value="Unassembled WGS sequence"/>
</dbReference>
<accession>A0A9W6PGT0</accession>
<gene>
    <name evidence="2" type="ORF">Kpho01_25970</name>
</gene>
<feature type="region of interest" description="Disordered" evidence="1">
    <location>
        <begin position="36"/>
        <end position="56"/>
    </location>
</feature>
<feature type="region of interest" description="Disordered" evidence="1">
    <location>
        <begin position="1"/>
        <end position="22"/>
    </location>
</feature>
<evidence type="ECO:0000313" key="3">
    <source>
        <dbReference type="Proteomes" id="UP001165143"/>
    </source>
</evidence>
<proteinExistence type="predicted"/>
<evidence type="ECO:0000313" key="2">
    <source>
        <dbReference type="EMBL" id="GLW54586.1"/>
    </source>
</evidence>